<feature type="transmembrane region" description="Helical" evidence="1">
    <location>
        <begin position="42"/>
        <end position="64"/>
    </location>
</feature>
<name>A0A6N8FPF1_9BACI</name>
<evidence type="ECO:0000313" key="5">
    <source>
        <dbReference type="Proteomes" id="UP000469125"/>
    </source>
</evidence>
<dbReference type="InterPro" id="IPR025436">
    <property type="entry name" value="DUF4179"/>
</dbReference>
<feature type="domain" description="DUF5643" evidence="3">
    <location>
        <begin position="235"/>
        <end position="338"/>
    </location>
</feature>
<dbReference type="RefSeq" id="WP_155671379.1">
    <property type="nucleotide sequence ID" value="NZ_WOCA01000023.1"/>
</dbReference>
<accession>A0A6N8FPF1</accession>
<proteinExistence type="predicted"/>
<dbReference type="Gene3D" id="2.60.40.1640">
    <property type="entry name" value="Conserved domain protein"/>
    <property type="match status" value="1"/>
</dbReference>
<feature type="domain" description="DUF4179" evidence="2">
    <location>
        <begin position="42"/>
        <end position="131"/>
    </location>
</feature>
<keyword evidence="1" id="KW-0472">Membrane</keyword>
<dbReference type="AlphaFoldDB" id="A0A6N8FPF1"/>
<evidence type="ECO:0000256" key="1">
    <source>
        <dbReference type="SAM" id="Phobius"/>
    </source>
</evidence>
<gene>
    <name evidence="4" type="ORF">GMD78_19340</name>
</gene>
<keyword evidence="1" id="KW-0812">Transmembrane</keyword>
<dbReference type="Proteomes" id="UP000469125">
    <property type="component" value="Unassembled WGS sequence"/>
</dbReference>
<keyword evidence="1" id="KW-1133">Transmembrane helix</keyword>
<evidence type="ECO:0000259" key="3">
    <source>
        <dbReference type="Pfam" id="PF18705"/>
    </source>
</evidence>
<organism evidence="4 5">
    <name type="scientific">Ornithinibacillus caprae</name>
    <dbReference type="NCBI Taxonomy" id="2678566"/>
    <lineage>
        <taxon>Bacteria</taxon>
        <taxon>Bacillati</taxon>
        <taxon>Bacillota</taxon>
        <taxon>Bacilli</taxon>
        <taxon>Bacillales</taxon>
        <taxon>Bacillaceae</taxon>
        <taxon>Ornithinibacillus</taxon>
    </lineage>
</organism>
<protein>
    <submittedName>
        <fullName evidence="4">DUF4179 domain-containing protein</fullName>
    </submittedName>
</protein>
<dbReference type="Gene3D" id="2.60.40.1630">
    <property type="entry name" value="bacillus anthracis domain"/>
    <property type="match status" value="1"/>
</dbReference>
<dbReference type="InterPro" id="IPR040680">
    <property type="entry name" value="DUF5643"/>
</dbReference>
<reference evidence="4 5" key="1">
    <citation type="submission" date="2019-11" db="EMBL/GenBank/DDBJ databases">
        <authorList>
            <person name="Li X."/>
        </authorList>
    </citation>
    <scope>NUCLEOTIDE SEQUENCE [LARGE SCALE GENOMIC DNA]</scope>
    <source>
        <strain evidence="4 5">L9</strain>
    </source>
</reference>
<keyword evidence="5" id="KW-1185">Reference proteome</keyword>
<dbReference type="Pfam" id="PF13786">
    <property type="entry name" value="DUF4179"/>
    <property type="match status" value="1"/>
</dbReference>
<evidence type="ECO:0000313" key="4">
    <source>
        <dbReference type="EMBL" id="MUK90514.1"/>
    </source>
</evidence>
<comment type="caution">
    <text evidence="4">The sequence shown here is derived from an EMBL/GenBank/DDBJ whole genome shotgun (WGS) entry which is preliminary data.</text>
</comment>
<evidence type="ECO:0000259" key="2">
    <source>
        <dbReference type="Pfam" id="PF13786"/>
    </source>
</evidence>
<sequence length="350" mass="39920">MMKEKLLQEAYEQIEVPREDVQQAIRNGVQMGAKSGKSKRPLFRISTIAVALLVASFVTLSVAFPSFAEKIPFMDNIYEFFRGNNQEFVFEEYGDKSTDINLTKESKGVRVTITDAVYDRESITIAYKIKSDHDLGDDAVLSGVELEIEEIINPLNVGQMLPNKIGENEYAGILIATLVTGQEADQVHVKWKGDIVRSIENPEISVSGDWSFQFTLDALESKTSRFTDGTYQVYENGFGIELTRMTTTPISWDFHFAGWVDKNLDGFAKEKWERVLYDYKIYDDLGKEYEVIFMSSYGDNNEFGDRIRTTMVDKNASSLTIIPMVEIYDIDWNLLEESFDLEPINVPLDK</sequence>
<dbReference type="Pfam" id="PF18705">
    <property type="entry name" value="DUF5643"/>
    <property type="match status" value="1"/>
</dbReference>
<dbReference type="EMBL" id="WOCA01000023">
    <property type="protein sequence ID" value="MUK90514.1"/>
    <property type="molecule type" value="Genomic_DNA"/>
</dbReference>